<evidence type="ECO:0000256" key="2">
    <source>
        <dbReference type="ARBA" id="ARBA00023015"/>
    </source>
</evidence>
<sequence>MSLNLHLLRLFAAVARHQSFSRAAEALHLSQPAVSKGVRDFEAQVGSRLLERGAGGVTLTEAGALLMRHATQLFAAERAAEEDLAALRGLERGTLSIGASTTVATYQLPPLLGLFHRRHPEIELRLTSANTRAIADLLSARELDIALIEGPVEEPGIEVVPWREEEMILIAAPDHALARATAPIAAAALANEIVLVREPGSGTREVALAALESHRIVPRQILEVGSTEAIKQIVAGGLGIAIVSAAAAADQIALGKLVALSTRDFAVRRQLTRLRLPGRQPSAPAAVFEALLDQAPD</sequence>
<feature type="domain" description="HTH lysR-type" evidence="5">
    <location>
        <begin position="3"/>
        <end position="60"/>
    </location>
</feature>
<keyword evidence="4" id="KW-0804">Transcription</keyword>
<dbReference type="PROSITE" id="PS50931">
    <property type="entry name" value="HTH_LYSR"/>
    <property type="match status" value="1"/>
</dbReference>
<organism evidence="6 7">
    <name type="scientific">Aliidongia dinghuensis</name>
    <dbReference type="NCBI Taxonomy" id="1867774"/>
    <lineage>
        <taxon>Bacteria</taxon>
        <taxon>Pseudomonadati</taxon>
        <taxon>Pseudomonadota</taxon>
        <taxon>Alphaproteobacteria</taxon>
        <taxon>Rhodospirillales</taxon>
        <taxon>Dongiaceae</taxon>
        <taxon>Aliidongia</taxon>
    </lineage>
</organism>
<evidence type="ECO:0000313" key="6">
    <source>
        <dbReference type="EMBL" id="GGF20675.1"/>
    </source>
</evidence>
<dbReference type="AlphaFoldDB" id="A0A8J2YV83"/>
<comment type="similarity">
    <text evidence="1">Belongs to the LysR transcriptional regulatory family.</text>
</comment>
<keyword evidence="7" id="KW-1185">Reference proteome</keyword>
<dbReference type="Gene3D" id="1.10.10.10">
    <property type="entry name" value="Winged helix-like DNA-binding domain superfamily/Winged helix DNA-binding domain"/>
    <property type="match status" value="1"/>
</dbReference>
<dbReference type="RefSeq" id="WP_229743723.1">
    <property type="nucleotide sequence ID" value="NZ_BMJQ01000007.1"/>
</dbReference>
<evidence type="ECO:0000313" key="7">
    <source>
        <dbReference type="Proteomes" id="UP000646365"/>
    </source>
</evidence>
<dbReference type="Pfam" id="PF03466">
    <property type="entry name" value="LysR_substrate"/>
    <property type="match status" value="1"/>
</dbReference>
<dbReference type="PANTHER" id="PTHR30126">
    <property type="entry name" value="HTH-TYPE TRANSCRIPTIONAL REGULATOR"/>
    <property type="match status" value="1"/>
</dbReference>
<dbReference type="InterPro" id="IPR036390">
    <property type="entry name" value="WH_DNA-bd_sf"/>
</dbReference>
<gene>
    <name evidence="6" type="ORF">GCM10011611_28410</name>
</gene>
<dbReference type="InterPro" id="IPR000847">
    <property type="entry name" value="LysR_HTH_N"/>
</dbReference>
<evidence type="ECO:0000259" key="5">
    <source>
        <dbReference type="PROSITE" id="PS50931"/>
    </source>
</evidence>
<evidence type="ECO:0000256" key="4">
    <source>
        <dbReference type="ARBA" id="ARBA00023163"/>
    </source>
</evidence>
<comment type="caution">
    <text evidence="6">The sequence shown here is derived from an EMBL/GenBank/DDBJ whole genome shotgun (WGS) entry which is preliminary data.</text>
</comment>
<accession>A0A8J2YV83</accession>
<dbReference type="FunFam" id="1.10.10.10:FF:000001">
    <property type="entry name" value="LysR family transcriptional regulator"/>
    <property type="match status" value="1"/>
</dbReference>
<reference evidence="6" key="1">
    <citation type="journal article" date="2014" name="Int. J. Syst. Evol. Microbiol.">
        <title>Complete genome sequence of Corynebacterium casei LMG S-19264T (=DSM 44701T), isolated from a smear-ripened cheese.</title>
        <authorList>
            <consortium name="US DOE Joint Genome Institute (JGI-PGF)"/>
            <person name="Walter F."/>
            <person name="Albersmeier A."/>
            <person name="Kalinowski J."/>
            <person name="Ruckert C."/>
        </authorList>
    </citation>
    <scope>NUCLEOTIDE SEQUENCE</scope>
    <source>
        <strain evidence="6">CGMCC 1.15725</strain>
    </source>
</reference>
<dbReference type="InterPro" id="IPR036388">
    <property type="entry name" value="WH-like_DNA-bd_sf"/>
</dbReference>
<proteinExistence type="inferred from homology"/>
<dbReference type="GO" id="GO:0000976">
    <property type="term" value="F:transcription cis-regulatory region binding"/>
    <property type="evidence" value="ECO:0007669"/>
    <property type="project" value="TreeGrafter"/>
</dbReference>
<dbReference type="Gene3D" id="3.40.190.290">
    <property type="match status" value="1"/>
</dbReference>
<dbReference type="PANTHER" id="PTHR30126:SF39">
    <property type="entry name" value="HTH-TYPE TRANSCRIPTIONAL REGULATOR CYSL"/>
    <property type="match status" value="1"/>
</dbReference>
<dbReference type="GO" id="GO:0003700">
    <property type="term" value="F:DNA-binding transcription factor activity"/>
    <property type="evidence" value="ECO:0007669"/>
    <property type="project" value="InterPro"/>
</dbReference>
<dbReference type="SUPFAM" id="SSF46785">
    <property type="entry name" value="Winged helix' DNA-binding domain"/>
    <property type="match status" value="1"/>
</dbReference>
<dbReference type="PRINTS" id="PR00039">
    <property type="entry name" value="HTHLYSR"/>
</dbReference>
<protein>
    <submittedName>
        <fullName evidence="6">LysR family transcriptional regulator</fullName>
    </submittedName>
</protein>
<dbReference type="EMBL" id="BMJQ01000007">
    <property type="protein sequence ID" value="GGF20675.1"/>
    <property type="molecule type" value="Genomic_DNA"/>
</dbReference>
<dbReference type="Proteomes" id="UP000646365">
    <property type="component" value="Unassembled WGS sequence"/>
</dbReference>
<keyword evidence="3" id="KW-0238">DNA-binding</keyword>
<keyword evidence="2" id="KW-0805">Transcription regulation</keyword>
<reference evidence="6" key="2">
    <citation type="submission" date="2020-09" db="EMBL/GenBank/DDBJ databases">
        <authorList>
            <person name="Sun Q."/>
            <person name="Zhou Y."/>
        </authorList>
    </citation>
    <scope>NUCLEOTIDE SEQUENCE</scope>
    <source>
        <strain evidence="6">CGMCC 1.15725</strain>
    </source>
</reference>
<dbReference type="Pfam" id="PF00126">
    <property type="entry name" value="HTH_1"/>
    <property type="match status" value="1"/>
</dbReference>
<name>A0A8J2YV83_9PROT</name>
<dbReference type="InterPro" id="IPR005119">
    <property type="entry name" value="LysR_subst-bd"/>
</dbReference>
<evidence type="ECO:0000256" key="3">
    <source>
        <dbReference type="ARBA" id="ARBA00023125"/>
    </source>
</evidence>
<evidence type="ECO:0000256" key="1">
    <source>
        <dbReference type="ARBA" id="ARBA00009437"/>
    </source>
</evidence>
<dbReference type="SUPFAM" id="SSF53850">
    <property type="entry name" value="Periplasmic binding protein-like II"/>
    <property type="match status" value="1"/>
</dbReference>